<proteinExistence type="predicted"/>
<reference evidence="2 3" key="1">
    <citation type="submission" date="2018-03" db="EMBL/GenBank/DDBJ databases">
        <title>Genomic Encyclopedia of Type Strains, Phase III (KMG-III): the genomes of soil and plant-associated and newly described type strains.</title>
        <authorList>
            <person name="Whitman W."/>
        </authorList>
    </citation>
    <scope>NUCLEOTIDE SEQUENCE [LARGE SCALE GENOMIC DNA]</scope>
    <source>
        <strain evidence="2 3">CGMCC 1.12700</strain>
    </source>
</reference>
<sequence>MKKISLLIAFLFCMGISKSFAGSFTILNITPCSFQFYSGIGTITDPATGALYGFNFGPFTANQGTTSFASPNLYPGIQSNAQDILLPYGCVEGIKVIAPGGIAFHMTASTPYNQFNSPNAPACNNGNTYSMFWNANGCDVVILIM</sequence>
<dbReference type="Proteomes" id="UP000240572">
    <property type="component" value="Unassembled WGS sequence"/>
</dbReference>
<protein>
    <submittedName>
        <fullName evidence="2">Uncharacterized protein</fullName>
    </submittedName>
</protein>
<dbReference type="AlphaFoldDB" id="A0A2P8D7X6"/>
<dbReference type="EMBL" id="PYGD01000002">
    <property type="protein sequence ID" value="PSK93312.1"/>
    <property type="molecule type" value="Genomic_DNA"/>
</dbReference>
<gene>
    <name evidence="2" type="ORF">B0I18_102282</name>
</gene>
<evidence type="ECO:0000313" key="2">
    <source>
        <dbReference type="EMBL" id="PSK93312.1"/>
    </source>
</evidence>
<keyword evidence="3" id="KW-1185">Reference proteome</keyword>
<accession>A0A2P8D7X6</accession>
<comment type="caution">
    <text evidence="2">The sequence shown here is derived from an EMBL/GenBank/DDBJ whole genome shotgun (WGS) entry which is preliminary data.</text>
</comment>
<feature type="chain" id="PRO_5015134325" evidence="1">
    <location>
        <begin position="22"/>
        <end position="145"/>
    </location>
</feature>
<evidence type="ECO:0000256" key="1">
    <source>
        <dbReference type="SAM" id="SignalP"/>
    </source>
</evidence>
<name>A0A2P8D7X6_9BACT</name>
<keyword evidence="1" id="KW-0732">Signal</keyword>
<dbReference type="RefSeq" id="WP_106522326.1">
    <property type="nucleotide sequence ID" value="NZ_PYGD01000002.1"/>
</dbReference>
<evidence type="ECO:0000313" key="3">
    <source>
        <dbReference type="Proteomes" id="UP000240572"/>
    </source>
</evidence>
<feature type="signal peptide" evidence="1">
    <location>
        <begin position="1"/>
        <end position="21"/>
    </location>
</feature>
<organism evidence="2 3">
    <name type="scientific">Taibaiella chishuiensis</name>
    <dbReference type="NCBI Taxonomy" id="1434707"/>
    <lineage>
        <taxon>Bacteria</taxon>
        <taxon>Pseudomonadati</taxon>
        <taxon>Bacteroidota</taxon>
        <taxon>Chitinophagia</taxon>
        <taxon>Chitinophagales</taxon>
        <taxon>Chitinophagaceae</taxon>
        <taxon>Taibaiella</taxon>
    </lineage>
</organism>